<organism evidence="4 5">
    <name type="scientific">Cyphellophora attinorum</name>
    <dbReference type="NCBI Taxonomy" id="1664694"/>
    <lineage>
        <taxon>Eukaryota</taxon>
        <taxon>Fungi</taxon>
        <taxon>Dikarya</taxon>
        <taxon>Ascomycota</taxon>
        <taxon>Pezizomycotina</taxon>
        <taxon>Eurotiomycetes</taxon>
        <taxon>Chaetothyriomycetidae</taxon>
        <taxon>Chaetothyriales</taxon>
        <taxon>Cyphellophoraceae</taxon>
        <taxon>Cyphellophora</taxon>
    </lineage>
</organism>
<feature type="domain" description="Fumarylacetoacetase-like C-terminal" evidence="3">
    <location>
        <begin position="83"/>
        <end position="297"/>
    </location>
</feature>
<dbReference type="InterPro" id="IPR036663">
    <property type="entry name" value="Fumarylacetoacetase_C_sf"/>
</dbReference>
<dbReference type="OrthoDB" id="4126083at2759"/>
<gene>
    <name evidence="4" type="ORF">AB675_7441</name>
</gene>
<accession>A0A0N1HBB3</accession>
<protein>
    <submittedName>
        <fullName evidence="4">Fumarylacetoacetate hydrolase domain-containing-like protein</fullName>
    </submittedName>
</protein>
<reference evidence="4 5" key="1">
    <citation type="submission" date="2015-06" db="EMBL/GenBank/DDBJ databases">
        <title>Draft genome of the ant-associated black yeast Phialophora attae CBS 131958.</title>
        <authorList>
            <person name="Moreno L.F."/>
            <person name="Stielow B.J."/>
            <person name="de Hoog S."/>
            <person name="Vicente V.A."/>
            <person name="Weiss V.A."/>
            <person name="de Vries M."/>
            <person name="Cruz L.M."/>
            <person name="Souza E.M."/>
        </authorList>
    </citation>
    <scope>NUCLEOTIDE SEQUENCE [LARGE SCALE GENOMIC DNA]</scope>
    <source>
        <strain evidence="4 5">CBS 131958</strain>
    </source>
</reference>
<evidence type="ECO:0000256" key="1">
    <source>
        <dbReference type="ARBA" id="ARBA00010211"/>
    </source>
</evidence>
<dbReference type="SUPFAM" id="SSF56529">
    <property type="entry name" value="FAH"/>
    <property type="match status" value="1"/>
</dbReference>
<comment type="caution">
    <text evidence="4">The sequence shown here is derived from an EMBL/GenBank/DDBJ whole genome shotgun (WGS) entry which is preliminary data.</text>
</comment>
<dbReference type="FunFam" id="3.90.850.10:FF:000002">
    <property type="entry name" value="2-hydroxyhepta-2,4-diene-1,7-dioate isomerase"/>
    <property type="match status" value="1"/>
</dbReference>
<dbReference type="EMBL" id="LFJN01000012">
    <property type="protein sequence ID" value="KPI40462.1"/>
    <property type="molecule type" value="Genomic_DNA"/>
</dbReference>
<dbReference type="Gene3D" id="3.90.850.10">
    <property type="entry name" value="Fumarylacetoacetase-like, C-terminal domain"/>
    <property type="match status" value="1"/>
</dbReference>
<dbReference type="Pfam" id="PF01557">
    <property type="entry name" value="FAA_hydrolase"/>
    <property type="match status" value="1"/>
</dbReference>
<dbReference type="GO" id="GO:0016787">
    <property type="term" value="F:hydrolase activity"/>
    <property type="evidence" value="ECO:0007669"/>
    <property type="project" value="UniProtKB-KW"/>
</dbReference>
<proteinExistence type="inferred from homology"/>
<dbReference type="VEuPathDB" id="FungiDB:AB675_7441"/>
<dbReference type="RefSeq" id="XP_018000425.1">
    <property type="nucleotide sequence ID" value="XM_018147811.1"/>
</dbReference>
<keyword evidence="5" id="KW-1185">Reference proteome</keyword>
<dbReference type="PANTHER" id="PTHR11820">
    <property type="entry name" value="ACYLPYRUVASE"/>
    <property type="match status" value="1"/>
</dbReference>
<dbReference type="Proteomes" id="UP000038010">
    <property type="component" value="Unassembled WGS sequence"/>
</dbReference>
<evidence type="ECO:0000259" key="3">
    <source>
        <dbReference type="Pfam" id="PF01557"/>
    </source>
</evidence>
<dbReference type="GeneID" id="28739691"/>
<dbReference type="GO" id="GO:0050163">
    <property type="term" value="F:oxaloacetate tautomerase activity"/>
    <property type="evidence" value="ECO:0007669"/>
    <property type="project" value="UniProtKB-ARBA"/>
</dbReference>
<name>A0A0N1HBB3_9EURO</name>
<dbReference type="AlphaFoldDB" id="A0A0N1HBB3"/>
<dbReference type="GO" id="GO:0006107">
    <property type="term" value="P:oxaloacetate metabolic process"/>
    <property type="evidence" value="ECO:0007669"/>
    <property type="project" value="UniProtKB-ARBA"/>
</dbReference>
<dbReference type="InterPro" id="IPR011234">
    <property type="entry name" value="Fumarylacetoacetase-like_C"/>
</dbReference>
<evidence type="ECO:0000256" key="2">
    <source>
        <dbReference type="ARBA" id="ARBA00022723"/>
    </source>
</evidence>
<dbReference type="STRING" id="1664694.A0A0N1HBB3"/>
<keyword evidence="2" id="KW-0479">Metal-binding</keyword>
<evidence type="ECO:0000313" key="4">
    <source>
        <dbReference type="EMBL" id="KPI40462.1"/>
    </source>
</evidence>
<keyword evidence="4" id="KW-0378">Hydrolase</keyword>
<evidence type="ECO:0000313" key="5">
    <source>
        <dbReference type="Proteomes" id="UP000038010"/>
    </source>
</evidence>
<dbReference type="GO" id="GO:0046872">
    <property type="term" value="F:metal ion binding"/>
    <property type="evidence" value="ECO:0007669"/>
    <property type="project" value="UniProtKB-KW"/>
</dbReference>
<sequence length="302" mass="33537">MPAFGKLVRFKTASGQTFYGEAKHLPAIDHDALIGAEVPVFNNDDEPWSENFRLSGSTEKIAEVHTPQAASVLAPLRAVPIFLCIGLNYKQHAEEAGMQVGDYPQTFYKPAASYDGNVADALAGPFENIPVHPECQWMDYEVELCVVIGKDCKNIGDTEDVDQYILGYTVGNDVSARWWQMPERSSGQPAAAKSFDKFAPIGPVITSTDIITDPKKLKMRSIVNGEQRQITQTDDLIFDIPAIIRHFSRGMTLRKGTVIMTGTPSGVAFFMKPQAWLKDGDVVEMELEHVGTMRNKFVFEKF</sequence>
<comment type="similarity">
    <text evidence="1">Belongs to the FAH family.</text>
</comment>